<proteinExistence type="predicted"/>
<sequence>EEDQIANQVATNIIKDFNSNLTVGITKDQLSKFWRQRINNYIQEAKEDIQQKKSQQKEIQQKEIIEVDDSSKTMSVEFDNLLQRSSGLSGIFDDIALKFSKSMSISELSEEKL</sequence>
<dbReference type="Proteomes" id="UP000789405">
    <property type="component" value="Unassembled WGS sequence"/>
</dbReference>
<dbReference type="AlphaFoldDB" id="A0A9N9BYA5"/>
<organism evidence="2 3">
    <name type="scientific">Dentiscutata erythropus</name>
    <dbReference type="NCBI Taxonomy" id="1348616"/>
    <lineage>
        <taxon>Eukaryota</taxon>
        <taxon>Fungi</taxon>
        <taxon>Fungi incertae sedis</taxon>
        <taxon>Mucoromycota</taxon>
        <taxon>Glomeromycotina</taxon>
        <taxon>Glomeromycetes</taxon>
        <taxon>Diversisporales</taxon>
        <taxon>Gigasporaceae</taxon>
        <taxon>Dentiscutata</taxon>
    </lineage>
</organism>
<evidence type="ECO:0000313" key="3">
    <source>
        <dbReference type="Proteomes" id="UP000789405"/>
    </source>
</evidence>
<evidence type="ECO:0000313" key="2">
    <source>
        <dbReference type="EMBL" id="CAG8579824.1"/>
    </source>
</evidence>
<keyword evidence="3" id="KW-1185">Reference proteome</keyword>
<name>A0A9N9BYA5_9GLOM</name>
<feature type="coiled-coil region" evidence="1">
    <location>
        <begin position="35"/>
        <end position="62"/>
    </location>
</feature>
<accession>A0A9N9BYA5</accession>
<dbReference type="EMBL" id="CAJVPY010003045">
    <property type="protein sequence ID" value="CAG8579824.1"/>
    <property type="molecule type" value="Genomic_DNA"/>
</dbReference>
<feature type="non-terminal residue" evidence="2">
    <location>
        <position position="1"/>
    </location>
</feature>
<gene>
    <name evidence="2" type="ORF">DERYTH_LOCUS6631</name>
</gene>
<comment type="caution">
    <text evidence="2">The sequence shown here is derived from an EMBL/GenBank/DDBJ whole genome shotgun (WGS) entry which is preliminary data.</text>
</comment>
<reference evidence="2" key="1">
    <citation type="submission" date="2021-06" db="EMBL/GenBank/DDBJ databases">
        <authorList>
            <person name="Kallberg Y."/>
            <person name="Tangrot J."/>
            <person name="Rosling A."/>
        </authorList>
    </citation>
    <scope>NUCLEOTIDE SEQUENCE</scope>
    <source>
        <strain evidence="2">MA453B</strain>
    </source>
</reference>
<evidence type="ECO:0000256" key="1">
    <source>
        <dbReference type="SAM" id="Coils"/>
    </source>
</evidence>
<protein>
    <submittedName>
        <fullName evidence="2">825_t:CDS:1</fullName>
    </submittedName>
</protein>
<keyword evidence="1" id="KW-0175">Coiled coil</keyword>